<sequence>MRLDEDVSEDMWEAHVARPGSTCHVGVRPARSGSLRVFAWSLAILLPSARFSSCCCCT</sequence>
<dbReference type="EMBL" id="MU277188">
    <property type="protein sequence ID" value="KAI0068433.1"/>
    <property type="molecule type" value="Genomic_DNA"/>
</dbReference>
<evidence type="ECO:0000313" key="2">
    <source>
        <dbReference type="Proteomes" id="UP000814140"/>
    </source>
</evidence>
<name>A0ACB8TJ04_9AGAM</name>
<protein>
    <submittedName>
        <fullName evidence="1">Uncharacterized protein</fullName>
    </submittedName>
</protein>
<dbReference type="Proteomes" id="UP000814140">
    <property type="component" value="Unassembled WGS sequence"/>
</dbReference>
<reference evidence="1" key="1">
    <citation type="submission" date="2021-03" db="EMBL/GenBank/DDBJ databases">
        <authorList>
            <consortium name="DOE Joint Genome Institute"/>
            <person name="Ahrendt S."/>
            <person name="Looney B.P."/>
            <person name="Miyauchi S."/>
            <person name="Morin E."/>
            <person name="Drula E."/>
            <person name="Courty P.E."/>
            <person name="Chicoki N."/>
            <person name="Fauchery L."/>
            <person name="Kohler A."/>
            <person name="Kuo A."/>
            <person name="Labutti K."/>
            <person name="Pangilinan J."/>
            <person name="Lipzen A."/>
            <person name="Riley R."/>
            <person name="Andreopoulos W."/>
            <person name="He G."/>
            <person name="Johnson J."/>
            <person name="Barry K.W."/>
            <person name="Grigoriev I.V."/>
            <person name="Nagy L."/>
            <person name="Hibbett D."/>
            <person name="Henrissat B."/>
            <person name="Matheny P.B."/>
            <person name="Labbe J."/>
            <person name="Martin F."/>
        </authorList>
    </citation>
    <scope>NUCLEOTIDE SEQUENCE</scope>
    <source>
        <strain evidence="1">HHB10654</strain>
    </source>
</reference>
<accession>A0ACB8TJ04</accession>
<evidence type="ECO:0000313" key="1">
    <source>
        <dbReference type="EMBL" id="KAI0068433.1"/>
    </source>
</evidence>
<proteinExistence type="predicted"/>
<gene>
    <name evidence="1" type="ORF">BV25DRAFT_578397</name>
</gene>
<keyword evidence="2" id="KW-1185">Reference proteome</keyword>
<reference evidence="1" key="2">
    <citation type="journal article" date="2022" name="New Phytol.">
        <title>Evolutionary transition to the ectomycorrhizal habit in the genomes of a hyperdiverse lineage of mushroom-forming fungi.</title>
        <authorList>
            <person name="Looney B."/>
            <person name="Miyauchi S."/>
            <person name="Morin E."/>
            <person name="Drula E."/>
            <person name="Courty P.E."/>
            <person name="Kohler A."/>
            <person name="Kuo A."/>
            <person name="LaButti K."/>
            <person name="Pangilinan J."/>
            <person name="Lipzen A."/>
            <person name="Riley R."/>
            <person name="Andreopoulos W."/>
            <person name="He G."/>
            <person name="Johnson J."/>
            <person name="Nolan M."/>
            <person name="Tritt A."/>
            <person name="Barry K.W."/>
            <person name="Grigoriev I.V."/>
            <person name="Nagy L.G."/>
            <person name="Hibbett D."/>
            <person name="Henrissat B."/>
            <person name="Matheny P.B."/>
            <person name="Labbe J."/>
            <person name="Martin F.M."/>
        </authorList>
    </citation>
    <scope>NUCLEOTIDE SEQUENCE</scope>
    <source>
        <strain evidence="1">HHB10654</strain>
    </source>
</reference>
<comment type="caution">
    <text evidence="1">The sequence shown here is derived from an EMBL/GenBank/DDBJ whole genome shotgun (WGS) entry which is preliminary data.</text>
</comment>
<organism evidence="1 2">
    <name type="scientific">Artomyces pyxidatus</name>
    <dbReference type="NCBI Taxonomy" id="48021"/>
    <lineage>
        <taxon>Eukaryota</taxon>
        <taxon>Fungi</taxon>
        <taxon>Dikarya</taxon>
        <taxon>Basidiomycota</taxon>
        <taxon>Agaricomycotina</taxon>
        <taxon>Agaricomycetes</taxon>
        <taxon>Russulales</taxon>
        <taxon>Auriscalpiaceae</taxon>
        <taxon>Artomyces</taxon>
    </lineage>
</organism>